<name>A0ABX8W8B0_9LACO</name>
<dbReference type="Gene3D" id="3.30.110.70">
    <property type="entry name" value="Hypothetical protein apc22750. Chain B"/>
    <property type="match status" value="1"/>
</dbReference>
<evidence type="ECO:0000256" key="2">
    <source>
        <dbReference type="HAMAP-Rule" id="MF_00338"/>
    </source>
</evidence>
<evidence type="ECO:0000256" key="1">
    <source>
        <dbReference type="ARBA" id="ARBA00010751"/>
    </source>
</evidence>
<organism evidence="3 4">
    <name type="scientific">Lactobacillus panisapium</name>
    <dbReference type="NCBI Taxonomy" id="2012495"/>
    <lineage>
        <taxon>Bacteria</taxon>
        <taxon>Bacillati</taxon>
        <taxon>Bacillota</taxon>
        <taxon>Bacilli</taxon>
        <taxon>Lactobacillales</taxon>
        <taxon>Lactobacillaceae</taxon>
        <taxon>Lactobacillus</taxon>
    </lineage>
</organism>
<sequence length="112" mass="12262">MSNDEILVTTTENIPGKEYEVIGEVFGLTTQSKNMIKDFGAGLKSMVGGEIRSYTQMLQKSREQALERLRQEAVEKGADAIVMMRFDSGTIGGDMQSVVAYGTAVKFRSSAE</sequence>
<dbReference type="Pfam" id="PF01906">
    <property type="entry name" value="YbjQ_1"/>
    <property type="match status" value="1"/>
</dbReference>
<dbReference type="PANTHER" id="PTHR34068">
    <property type="entry name" value="UPF0145 PROTEIN YBJQ"/>
    <property type="match status" value="1"/>
</dbReference>
<gene>
    <name evidence="3" type="ORF">GYM71_08785</name>
</gene>
<dbReference type="EMBL" id="CP048268">
    <property type="protein sequence ID" value="QYN53504.1"/>
    <property type="molecule type" value="Genomic_DNA"/>
</dbReference>
<accession>A0ABX8W8B0</accession>
<protein>
    <recommendedName>
        <fullName evidence="2">UPF0145 protein GYM71_08785</fullName>
    </recommendedName>
</protein>
<dbReference type="InterPro" id="IPR002765">
    <property type="entry name" value="UPF0145_YbjQ-like"/>
</dbReference>
<reference evidence="3 4" key="1">
    <citation type="submission" date="2020-01" db="EMBL/GenBank/DDBJ databases">
        <title>Vast differences in strain-level diversity in the gut microbiota of two closely related honey bee species.</title>
        <authorList>
            <person name="Ellegaard K.M."/>
            <person name="Suenami S."/>
            <person name="Miyazaki R."/>
            <person name="Engel P."/>
        </authorList>
    </citation>
    <scope>NUCLEOTIDE SEQUENCE [LARGE SCALE GENOMIC DNA]</scope>
    <source>
        <strain evidence="3 4">ESL0416</strain>
    </source>
</reference>
<dbReference type="RefSeq" id="WP_103752923.1">
    <property type="nucleotide sequence ID" value="NZ_CP048268.1"/>
</dbReference>
<proteinExistence type="inferred from homology"/>
<dbReference type="InterPro" id="IPR035439">
    <property type="entry name" value="UPF0145_dom_sf"/>
</dbReference>
<evidence type="ECO:0000313" key="4">
    <source>
        <dbReference type="Proteomes" id="UP000826550"/>
    </source>
</evidence>
<dbReference type="Proteomes" id="UP000826550">
    <property type="component" value="Chromosome"/>
</dbReference>
<dbReference type="PANTHER" id="PTHR34068:SF2">
    <property type="entry name" value="UPF0145 PROTEIN SCO3412"/>
    <property type="match status" value="1"/>
</dbReference>
<dbReference type="SUPFAM" id="SSF117782">
    <property type="entry name" value="YbjQ-like"/>
    <property type="match status" value="1"/>
</dbReference>
<evidence type="ECO:0000313" key="3">
    <source>
        <dbReference type="EMBL" id="QYN53504.1"/>
    </source>
</evidence>
<dbReference type="HAMAP" id="MF_00338">
    <property type="entry name" value="UPF0145"/>
    <property type="match status" value="1"/>
</dbReference>
<comment type="similarity">
    <text evidence="1 2">Belongs to the UPF0145 family.</text>
</comment>
<keyword evidence="4" id="KW-1185">Reference proteome</keyword>